<feature type="transmembrane region" description="Helical" evidence="1">
    <location>
        <begin position="20"/>
        <end position="39"/>
    </location>
</feature>
<feature type="transmembrane region" description="Helical" evidence="1">
    <location>
        <begin position="179"/>
        <end position="200"/>
    </location>
</feature>
<keyword evidence="1" id="KW-1133">Transmembrane helix</keyword>
<keyword evidence="1" id="KW-0812">Transmembrane</keyword>
<comment type="caution">
    <text evidence="2">The sequence shown here is derived from an EMBL/GenBank/DDBJ whole genome shotgun (WGS) entry which is preliminary data.</text>
</comment>
<protein>
    <submittedName>
        <fullName evidence="2">ABC transporter permease</fullName>
    </submittedName>
</protein>
<feature type="transmembrane region" description="Helical" evidence="1">
    <location>
        <begin position="59"/>
        <end position="80"/>
    </location>
</feature>
<accession>A0ABN3IU54</accession>
<dbReference type="Pfam" id="PF12730">
    <property type="entry name" value="ABC2_membrane_4"/>
    <property type="match status" value="1"/>
</dbReference>
<evidence type="ECO:0000313" key="2">
    <source>
        <dbReference type="EMBL" id="GAA2412830.1"/>
    </source>
</evidence>
<evidence type="ECO:0000256" key="1">
    <source>
        <dbReference type="SAM" id="Phobius"/>
    </source>
</evidence>
<evidence type="ECO:0000313" key="3">
    <source>
        <dbReference type="Proteomes" id="UP001501231"/>
    </source>
</evidence>
<name>A0ABN3IU54_9ACTN</name>
<feature type="transmembrane region" description="Helical" evidence="1">
    <location>
        <begin position="233"/>
        <end position="254"/>
    </location>
</feature>
<keyword evidence="3" id="KW-1185">Reference proteome</keyword>
<organism evidence="2 3">
    <name type="scientific">Actinomadura vinacea</name>
    <dbReference type="NCBI Taxonomy" id="115336"/>
    <lineage>
        <taxon>Bacteria</taxon>
        <taxon>Bacillati</taxon>
        <taxon>Actinomycetota</taxon>
        <taxon>Actinomycetes</taxon>
        <taxon>Streptosporangiales</taxon>
        <taxon>Thermomonosporaceae</taxon>
        <taxon>Actinomadura</taxon>
    </lineage>
</organism>
<sequence>MIDVLAAEWLKLRSVRSTAWTLATAAAFLVLCGFWSWLAARYWDGLAPERRATAQAAPAVQPLVLALPICAAVLGALTFTSEYATGMIRTSLAAVPRRGPLFAAKAVVVGAVTLVTALVCLAAAVAAGRMIVGDRPIPAFDAEFSQHVPYVLALGATAMVIALVACGLGAAVRSTAGTITGVVVLLAVLPPLAALLPSPWGERIASVLPLSLPDQIAAAPGFSGDPGVLSRPWAVVLLAAYTLIALGAGAFSFARRDS</sequence>
<feature type="transmembrane region" description="Helical" evidence="1">
    <location>
        <begin position="147"/>
        <end position="172"/>
    </location>
</feature>
<gene>
    <name evidence="2" type="ORF">GCM10010191_22990</name>
</gene>
<reference evidence="2 3" key="1">
    <citation type="journal article" date="2019" name="Int. J. Syst. Evol. Microbiol.">
        <title>The Global Catalogue of Microorganisms (GCM) 10K type strain sequencing project: providing services to taxonomists for standard genome sequencing and annotation.</title>
        <authorList>
            <consortium name="The Broad Institute Genomics Platform"/>
            <consortium name="The Broad Institute Genome Sequencing Center for Infectious Disease"/>
            <person name="Wu L."/>
            <person name="Ma J."/>
        </authorList>
    </citation>
    <scope>NUCLEOTIDE SEQUENCE [LARGE SCALE GENOMIC DNA]</scope>
    <source>
        <strain evidence="2 3">JCM 3325</strain>
    </source>
</reference>
<dbReference type="Proteomes" id="UP001501231">
    <property type="component" value="Unassembled WGS sequence"/>
</dbReference>
<dbReference type="RefSeq" id="WP_344588730.1">
    <property type="nucleotide sequence ID" value="NZ_BAAARW010000008.1"/>
</dbReference>
<feature type="transmembrane region" description="Helical" evidence="1">
    <location>
        <begin position="101"/>
        <end position="127"/>
    </location>
</feature>
<dbReference type="PANTHER" id="PTHR37305:SF1">
    <property type="entry name" value="MEMBRANE PROTEIN"/>
    <property type="match status" value="1"/>
</dbReference>
<keyword evidence="1" id="KW-0472">Membrane</keyword>
<dbReference type="EMBL" id="BAAARW010000008">
    <property type="protein sequence ID" value="GAA2412830.1"/>
    <property type="molecule type" value="Genomic_DNA"/>
</dbReference>
<dbReference type="PANTHER" id="PTHR37305">
    <property type="entry name" value="INTEGRAL MEMBRANE PROTEIN-RELATED"/>
    <property type="match status" value="1"/>
</dbReference>
<proteinExistence type="predicted"/>